<accession>A0A875SA00</accession>
<dbReference type="EMBL" id="CP064815">
    <property type="protein sequence ID" value="QPG75844.1"/>
    <property type="molecule type" value="Genomic_DNA"/>
</dbReference>
<keyword evidence="4 8" id="KW-1133">Transmembrane helix</keyword>
<evidence type="ECO:0000256" key="2">
    <source>
        <dbReference type="ARBA" id="ARBA00022448"/>
    </source>
</evidence>
<evidence type="ECO:0000256" key="4">
    <source>
        <dbReference type="ARBA" id="ARBA00022989"/>
    </source>
</evidence>
<dbReference type="PANTHER" id="PTHR43791:SF39">
    <property type="entry name" value="TRANSPORTER LIZ1_SEO1, PUTATIVE (AFU_ORTHOLOGUE AFUA_3G00980)-RELATED"/>
    <property type="match status" value="1"/>
</dbReference>
<dbReference type="InterPro" id="IPR036259">
    <property type="entry name" value="MFS_trans_sf"/>
</dbReference>
<dbReference type="InterPro" id="IPR011701">
    <property type="entry name" value="MFS"/>
</dbReference>
<feature type="transmembrane region" description="Helical" evidence="8">
    <location>
        <begin position="104"/>
        <end position="121"/>
    </location>
</feature>
<gene>
    <name evidence="9" type="ORF">FOA43_003227</name>
</gene>
<protein>
    <recommendedName>
        <fullName evidence="11">MFS transporter</fullName>
    </recommendedName>
</protein>
<feature type="transmembrane region" description="Helical" evidence="8">
    <location>
        <begin position="54"/>
        <end position="72"/>
    </location>
</feature>
<dbReference type="SUPFAM" id="SSF103473">
    <property type="entry name" value="MFS general substrate transporter"/>
    <property type="match status" value="1"/>
</dbReference>
<comment type="subcellular location">
    <subcellularLocation>
        <location evidence="1">Membrane</location>
        <topology evidence="1">Multi-pass membrane protein</topology>
    </subcellularLocation>
</comment>
<keyword evidence="5 8" id="KW-0472">Membrane</keyword>
<dbReference type="Gene3D" id="1.20.1250.20">
    <property type="entry name" value="MFS general substrate transporter like domains"/>
    <property type="match status" value="1"/>
</dbReference>
<dbReference type="Proteomes" id="UP000662931">
    <property type="component" value="Chromosome 4"/>
</dbReference>
<evidence type="ECO:0000256" key="3">
    <source>
        <dbReference type="ARBA" id="ARBA00022692"/>
    </source>
</evidence>
<dbReference type="OrthoDB" id="3639251at2759"/>
<dbReference type="GeneID" id="62196627"/>
<dbReference type="Pfam" id="PF07690">
    <property type="entry name" value="MFS_1"/>
    <property type="match status" value="1"/>
</dbReference>
<keyword evidence="10" id="KW-1185">Reference proteome</keyword>
<dbReference type="PANTHER" id="PTHR43791">
    <property type="entry name" value="PERMEASE-RELATED"/>
    <property type="match status" value="1"/>
</dbReference>
<dbReference type="AlphaFoldDB" id="A0A875SA00"/>
<keyword evidence="2" id="KW-0813">Transport</keyword>
<sequence length="515" mass="58120">MSEESVEKKERLSPRVTTSEVGDTESVRIDHWYDGFVRLFVWYPSYLEKKEKKLLLKIDFIILTYVCASYFTKALDKSNITNAYVTGMKEDLNFGGNDLAYAKSLYSAGYIVSMCCGVMFVTRSWARFMLPILETIWGVLTFCQAAVNTPSQMFAIRFLIGLAEGPIFPSIVYTLGSWYKRDEVYRRVMVFSISSSLGGMFSGFLQSAAYSNLSGKGGHSGWQWGFIIDGIFTVPIALFGFVLFPGTLEQAGNVFWLRSSEWELAKVRMRQSGVKEPTKLSFALVKRVFLRWHVHYFAAFWVLLNIVALPDGTGFPLWLKANSPSRYTETDVNNFPSIQSAVGVVAQFFLAGLSDSFSIYPFLSVTQILFIISYSSLAAWNIPIGYKWFCFMIIGFDSVNQSIVSGQINRACRRDAEERAFVLGYSDAVSQAMNIWTNIVFFPTEKAPEFHLGYIISTVAAAVMLFMPIISYYGERWDVNKYENKVESVISQEEESSEIEVPDVVSGNGTKSIDT</sequence>
<evidence type="ECO:0000256" key="8">
    <source>
        <dbReference type="SAM" id="Phobius"/>
    </source>
</evidence>
<evidence type="ECO:0000313" key="10">
    <source>
        <dbReference type="Proteomes" id="UP000662931"/>
    </source>
</evidence>
<feature type="transmembrane region" description="Helical" evidence="8">
    <location>
        <begin position="128"/>
        <end position="147"/>
    </location>
</feature>
<feature type="transmembrane region" description="Helical" evidence="8">
    <location>
        <begin position="452"/>
        <end position="473"/>
    </location>
</feature>
<evidence type="ECO:0000313" key="9">
    <source>
        <dbReference type="EMBL" id="QPG75844.1"/>
    </source>
</evidence>
<name>A0A875SA00_EENNA</name>
<feature type="region of interest" description="Disordered" evidence="7">
    <location>
        <begin position="493"/>
        <end position="515"/>
    </location>
</feature>
<dbReference type="KEGG" id="bnn:FOA43_003227"/>
<feature type="transmembrane region" description="Helical" evidence="8">
    <location>
        <begin position="360"/>
        <end position="382"/>
    </location>
</feature>
<dbReference type="GO" id="GO:0022857">
    <property type="term" value="F:transmembrane transporter activity"/>
    <property type="evidence" value="ECO:0007669"/>
    <property type="project" value="InterPro"/>
</dbReference>
<feature type="transmembrane region" description="Helical" evidence="8">
    <location>
        <begin position="294"/>
        <end position="315"/>
    </location>
</feature>
<evidence type="ECO:0000256" key="1">
    <source>
        <dbReference type="ARBA" id="ARBA00004141"/>
    </source>
</evidence>
<dbReference type="RefSeq" id="XP_038779409.1">
    <property type="nucleotide sequence ID" value="XM_038923481.1"/>
</dbReference>
<proteinExistence type="inferred from homology"/>
<dbReference type="FunFam" id="1.20.1250.20:FF:000065">
    <property type="entry name" value="Putative MFS pantothenate transporter"/>
    <property type="match status" value="1"/>
</dbReference>
<feature type="transmembrane region" description="Helical" evidence="8">
    <location>
        <begin position="188"/>
        <end position="210"/>
    </location>
</feature>
<evidence type="ECO:0008006" key="11">
    <source>
        <dbReference type="Google" id="ProtNLM"/>
    </source>
</evidence>
<organism evidence="9 10">
    <name type="scientific">Eeniella nana</name>
    <name type="common">Yeast</name>
    <name type="synonym">Brettanomyces nanus</name>
    <dbReference type="NCBI Taxonomy" id="13502"/>
    <lineage>
        <taxon>Eukaryota</taxon>
        <taxon>Fungi</taxon>
        <taxon>Dikarya</taxon>
        <taxon>Ascomycota</taxon>
        <taxon>Saccharomycotina</taxon>
        <taxon>Pichiomycetes</taxon>
        <taxon>Pichiales</taxon>
        <taxon>Pichiaceae</taxon>
        <taxon>Brettanomyces</taxon>
    </lineage>
</organism>
<dbReference type="GO" id="GO:0016020">
    <property type="term" value="C:membrane"/>
    <property type="evidence" value="ECO:0007669"/>
    <property type="project" value="UniProtKB-SubCell"/>
</dbReference>
<comment type="similarity">
    <text evidence="6">Belongs to the major facilitator superfamily. Allantoate permease family.</text>
</comment>
<evidence type="ECO:0000256" key="6">
    <source>
        <dbReference type="ARBA" id="ARBA00037968"/>
    </source>
</evidence>
<reference evidence="9" key="1">
    <citation type="submission" date="2020-10" db="EMBL/GenBank/DDBJ databases">
        <authorList>
            <person name="Roach M.J.R."/>
        </authorList>
    </citation>
    <scope>NUCLEOTIDE SEQUENCE</scope>
    <source>
        <strain evidence="9">CBS 1945</strain>
    </source>
</reference>
<keyword evidence="3 8" id="KW-0812">Transmembrane</keyword>
<feature type="transmembrane region" description="Helical" evidence="8">
    <location>
        <begin position="153"/>
        <end position="176"/>
    </location>
</feature>
<evidence type="ECO:0000256" key="5">
    <source>
        <dbReference type="ARBA" id="ARBA00023136"/>
    </source>
</evidence>
<evidence type="ECO:0000256" key="7">
    <source>
        <dbReference type="SAM" id="MobiDB-lite"/>
    </source>
</evidence>
<feature type="transmembrane region" description="Helical" evidence="8">
    <location>
        <begin position="222"/>
        <end position="244"/>
    </location>
</feature>